<dbReference type="Gene3D" id="3.30.420.40">
    <property type="match status" value="2"/>
</dbReference>
<feature type="binding site" evidence="9">
    <location>
        <position position="13"/>
    </location>
    <ligand>
        <name>sn-glycerol 3-phosphate</name>
        <dbReference type="ChEBI" id="CHEBI:57597"/>
    </ligand>
</feature>
<comment type="activity regulation">
    <text evidence="9">Inhibited by fructose 1,6-bisphosphate (FBP).</text>
</comment>
<feature type="binding site" evidence="9">
    <location>
        <position position="312"/>
    </location>
    <ligand>
        <name>ATP</name>
        <dbReference type="ChEBI" id="CHEBI:30616"/>
    </ligand>
</feature>
<reference evidence="13 14" key="1">
    <citation type="journal article" date="2011" name="Stand. Genomic Sci.">
        <title>Complete genome sequence of Parvibaculum lavamentivorans type strain (DS-1(T)).</title>
        <authorList>
            <person name="Schleheck D."/>
            <person name="Weiss M."/>
            <person name="Pitluck S."/>
            <person name="Bruce D."/>
            <person name="Land M.L."/>
            <person name="Han S."/>
            <person name="Saunders E."/>
            <person name="Tapia R."/>
            <person name="Detter C."/>
            <person name="Brettin T."/>
            <person name="Han J."/>
            <person name="Woyke T."/>
            <person name="Goodwin L."/>
            <person name="Pennacchio L."/>
            <person name="Nolan M."/>
            <person name="Cook A.M."/>
            <person name="Kjelleberg S."/>
            <person name="Thomas T."/>
        </authorList>
    </citation>
    <scope>NUCLEOTIDE SEQUENCE [LARGE SCALE GENOMIC DNA]</scope>
    <source>
        <strain evidence="14">DS-1 / DSM 13023 / NCIMB 13966</strain>
    </source>
</reference>
<evidence type="ECO:0000256" key="5">
    <source>
        <dbReference type="ARBA" id="ARBA00022777"/>
    </source>
</evidence>
<keyword evidence="3 9" id="KW-0808">Transferase</keyword>
<dbReference type="UniPathway" id="UPA00618">
    <property type="reaction ID" value="UER00672"/>
</dbReference>
<comment type="catalytic activity">
    <reaction evidence="8 9">
        <text>glycerol + ATP = sn-glycerol 3-phosphate + ADP + H(+)</text>
        <dbReference type="Rhea" id="RHEA:21644"/>
        <dbReference type="ChEBI" id="CHEBI:15378"/>
        <dbReference type="ChEBI" id="CHEBI:17754"/>
        <dbReference type="ChEBI" id="CHEBI:30616"/>
        <dbReference type="ChEBI" id="CHEBI:57597"/>
        <dbReference type="ChEBI" id="CHEBI:456216"/>
        <dbReference type="EC" id="2.7.1.30"/>
    </reaction>
</comment>
<feature type="domain" description="Carbohydrate kinase FGGY N-terminal" evidence="11">
    <location>
        <begin position="5"/>
        <end position="250"/>
    </location>
</feature>
<feature type="binding site" evidence="9">
    <location>
        <position position="413"/>
    </location>
    <ligand>
        <name>ATP</name>
        <dbReference type="ChEBI" id="CHEBI:30616"/>
    </ligand>
</feature>
<dbReference type="KEGG" id="pla:Plav_2704"/>
<sequence>MAADYILSIDQGTTSTRALLFDRSGSPMRVRQKDLRQIFPQDGWVEHDAAEIWAATLEVCRGLLTAGTTAGNVAAIGITNQRETTVLWERATGKPLHNAIVWQDRRTAQLCAKLKAEGKEPVVQAKTGLLLDPYFSGTKLAWLLDRVEGARERAKKGELCFGTIDSWLIFNLTGRKVHATDATNASRTLLFNIETQDWDDELLGWFDIPREILPEVKDCCADFGVTEKELFGIEIPVAGVAGDQQAATVGQACFEPGLIKSTYGTGCFAVVNTGERRVESRNRLLGTVAYRIGGKTTYALEGSIFMAGAIVQWLRDEMGLVAKSEDSEAMARDANPNSHAVLVPAFTGLGAPYWEPDARAALFGMTRDTGAKEIVRAALESVSYQTRDLMDAMAADMKAAGLKSPQALRVDGGMVANNWFAQNLADILARPVERPEITETTALGAAYLAGMHVGFYGDMSDVAAHWRCERAFSPKMAEAERAERYERWRGCVKRVIG</sequence>
<feature type="binding site" evidence="9">
    <location>
        <position position="14"/>
    </location>
    <ligand>
        <name>ATP</name>
        <dbReference type="ChEBI" id="CHEBI:30616"/>
    </ligand>
</feature>
<evidence type="ECO:0000256" key="10">
    <source>
        <dbReference type="RuleBase" id="RU003733"/>
    </source>
</evidence>
<feature type="binding site" evidence="9">
    <location>
        <position position="243"/>
    </location>
    <ligand>
        <name>sn-glycerol 3-phosphate</name>
        <dbReference type="ChEBI" id="CHEBI:57597"/>
    </ligand>
</feature>
<keyword evidence="6 9" id="KW-0319">Glycerol metabolism</keyword>
<comment type="function">
    <text evidence="9">Key enzyme in the regulation of glycerol uptake and metabolism. Catalyzes the phosphorylation of glycerol to yield sn-glycerol 3-phosphate.</text>
</comment>
<gene>
    <name evidence="9" type="primary">glpK</name>
    <name evidence="13" type="ordered locus">Plav_2704</name>
</gene>
<dbReference type="RefSeq" id="WP_012111627.1">
    <property type="nucleotide sequence ID" value="NC_009719.1"/>
</dbReference>
<feature type="binding site" evidence="9">
    <location>
        <position position="13"/>
    </location>
    <ligand>
        <name>ADP</name>
        <dbReference type="ChEBI" id="CHEBI:456216"/>
    </ligand>
</feature>
<dbReference type="GO" id="GO:0005829">
    <property type="term" value="C:cytosol"/>
    <property type="evidence" value="ECO:0007669"/>
    <property type="project" value="TreeGrafter"/>
</dbReference>
<feature type="domain" description="Carbohydrate kinase FGGY C-terminal" evidence="12">
    <location>
        <begin position="261"/>
        <end position="451"/>
    </location>
</feature>
<dbReference type="InterPro" id="IPR005999">
    <property type="entry name" value="Glycerol_kin"/>
</dbReference>
<feature type="binding site" evidence="9">
    <location>
        <position position="413"/>
    </location>
    <ligand>
        <name>ADP</name>
        <dbReference type="ChEBI" id="CHEBI:456216"/>
    </ligand>
</feature>
<feature type="binding site" evidence="9">
    <location>
        <position position="17"/>
    </location>
    <ligand>
        <name>ADP</name>
        <dbReference type="ChEBI" id="CHEBI:456216"/>
    </ligand>
</feature>
<evidence type="ECO:0000259" key="11">
    <source>
        <dbReference type="Pfam" id="PF00370"/>
    </source>
</evidence>
<dbReference type="GO" id="GO:0006072">
    <property type="term" value="P:glycerol-3-phosphate metabolic process"/>
    <property type="evidence" value="ECO:0007669"/>
    <property type="project" value="InterPro"/>
</dbReference>
<comment type="similarity">
    <text evidence="2 9 10">Belongs to the FGGY kinase family.</text>
</comment>
<feature type="binding site" evidence="9">
    <location>
        <position position="82"/>
    </location>
    <ligand>
        <name>glycerol</name>
        <dbReference type="ChEBI" id="CHEBI:17754"/>
    </ligand>
</feature>
<feature type="binding site" evidence="9">
    <location>
        <position position="265"/>
    </location>
    <ligand>
        <name>ATP</name>
        <dbReference type="ChEBI" id="CHEBI:30616"/>
    </ligand>
</feature>
<dbReference type="eggNOG" id="COG0554">
    <property type="taxonomic scope" value="Bacteria"/>
</dbReference>
<dbReference type="Proteomes" id="UP000006377">
    <property type="component" value="Chromosome"/>
</dbReference>
<feature type="binding site" evidence="9">
    <location>
        <position position="244"/>
    </location>
    <ligand>
        <name>glycerol</name>
        <dbReference type="ChEBI" id="CHEBI:17754"/>
    </ligand>
</feature>
<dbReference type="InterPro" id="IPR043129">
    <property type="entry name" value="ATPase_NBD"/>
</dbReference>
<dbReference type="HOGENOM" id="CLU_009281_2_3_5"/>
<dbReference type="InterPro" id="IPR018483">
    <property type="entry name" value="Carb_kinase_FGGY_CS"/>
</dbReference>
<dbReference type="GO" id="GO:0019563">
    <property type="term" value="P:glycerol catabolic process"/>
    <property type="evidence" value="ECO:0007669"/>
    <property type="project" value="UniProtKB-UniRule"/>
</dbReference>
<evidence type="ECO:0000313" key="13">
    <source>
        <dbReference type="EMBL" id="ABS64312.1"/>
    </source>
</evidence>
<evidence type="ECO:0000256" key="4">
    <source>
        <dbReference type="ARBA" id="ARBA00022741"/>
    </source>
</evidence>
<dbReference type="HAMAP" id="MF_00186">
    <property type="entry name" value="Glycerol_kin"/>
    <property type="match status" value="1"/>
</dbReference>
<dbReference type="Pfam" id="PF02782">
    <property type="entry name" value="FGGY_C"/>
    <property type="match status" value="1"/>
</dbReference>
<dbReference type="FunFam" id="3.30.420.40:FF:000007">
    <property type="entry name" value="Glycerol kinase"/>
    <property type="match status" value="1"/>
</dbReference>
<evidence type="ECO:0000259" key="12">
    <source>
        <dbReference type="Pfam" id="PF02782"/>
    </source>
</evidence>
<dbReference type="NCBIfam" id="NF000756">
    <property type="entry name" value="PRK00047.1"/>
    <property type="match status" value="1"/>
</dbReference>
<feature type="binding site" evidence="9">
    <location>
        <position position="83"/>
    </location>
    <ligand>
        <name>glycerol</name>
        <dbReference type="ChEBI" id="CHEBI:17754"/>
    </ligand>
</feature>
<comment type="pathway">
    <text evidence="1 9">Polyol metabolism; glycerol degradation via glycerol kinase pathway; sn-glycerol 3-phosphate from glycerol: step 1/1.</text>
</comment>
<dbReference type="InterPro" id="IPR018484">
    <property type="entry name" value="FGGY_N"/>
</dbReference>
<organism evidence="13 14">
    <name type="scientific">Parvibaculum lavamentivorans (strain DS-1 / DSM 13023 / NCIMB 13966)</name>
    <dbReference type="NCBI Taxonomy" id="402881"/>
    <lineage>
        <taxon>Bacteria</taxon>
        <taxon>Pseudomonadati</taxon>
        <taxon>Pseudomonadota</taxon>
        <taxon>Alphaproteobacteria</taxon>
        <taxon>Hyphomicrobiales</taxon>
        <taxon>Parvibaculaceae</taxon>
        <taxon>Parvibaculum</taxon>
    </lineage>
</organism>
<dbReference type="PIRSF" id="PIRSF000538">
    <property type="entry name" value="GlpK"/>
    <property type="match status" value="1"/>
</dbReference>
<dbReference type="GO" id="GO:0004370">
    <property type="term" value="F:glycerol kinase activity"/>
    <property type="evidence" value="ECO:0007669"/>
    <property type="project" value="UniProtKB-UniRule"/>
</dbReference>
<feature type="binding site" evidence="9">
    <location>
        <position position="308"/>
    </location>
    <ligand>
        <name>ADP</name>
        <dbReference type="ChEBI" id="CHEBI:456216"/>
    </ligand>
</feature>
<dbReference type="PROSITE" id="PS00445">
    <property type="entry name" value="FGGY_KINASES_2"/>
    <property type="match status" value="1"/>
</dbReference>
<name>A7HWM9_PARL1</name>
<protein>
    <recommendedName>
        <fullName evidence="9">Glycerol kinase</fullName>
        <ecNumber evidence="9">2.7.1.30</ecNumber>
    </recommendedName>
    <alternativeName>
        <fullName evidence="9">ATP:glycerol 3-phosphotransferase</fullName>
    </alternativeName>
    <alternativeName>
        <fullName evidence="9">Glycerokinase</fullName>
        <shortName evidence="9">GK</shortName>
    </alternativeName>
</protein>
<keyword evidence="14" id="KW-1185">Reference proteome</keyword>
<feature type="binding site" evidence="9">
    <location>
        <position position="243"/>
    </location>
    <ligand>
        <name>glycerol</name>
        <dbReference type="ChEBI" id="CHEBI:17754"/>
    </ligand>
</feature>
<dbReference type="EC" id="2.7.1.30" evidence="9"/>
<dbReference type="NCBIfam" id="TIGR01311">
    <property type="entry name" value="glycerol_kin"/>
    <property type="match status" value="1"/>
</dbReference>
<dbReference type="STRING" id="402881.Plav_2704"/>
<dbReference type="FunFam" id="3.30.420.40:FF:000008">
    <property type="entry name" value="Glycerol kinase"/>
    <property type="match status" value="1"/>
</dbReference>
<dbReference type="EMBL" id="CP000774">
    <property type="protein sequence ID" value="ABS64312.1"/>
    <property type="molecule type" value="Genomic_DNA"/>
</dbReference>
<dbReference type="PANTHER" id="PTHR10196:SF78">
    <property type="entry name" value="GLYCEROL KINASE"/>
    <property type="match status" value="1"/>
</dbReference>
<evidence type="ECO:0000256" key="9">
    <source>
        <dbReference type="HAMAP-Rule" id="MF_00186"/>
    </source>
</evidence>
<feature type="binding site" evidence="9">
    <location>
        <position position="265"/>
    </location>
    <ligand>
        <name>ADP</name>
        <dbReference type="ChEBI" id="CHEBI:456216"/>
    </ligand>
</feature>
<feature type="binding site" evidence="9">
    <location>
        <position position="13"/>
    </location>
    <ligand>
        <name>ATP</name>
        <dbReference type="ChEBI" id="CHEBI:30616"/>
    </ligand>
</feature>
<dbReference type="OrthoDB" id="9805576at2"/>
<evidence type="ECO:0000256" key="6">
    <source>
        <dbReference type="ARBA" id="ARBA00022798"/>
    </source>
</evidence>
<evidence type="ECO:0000256" key="8">
    <source>
        <dbReference type="ARBA" id="ARBA00052101"/>
    </source>
</evidence>
<feature type="binding site" evidence="9">
    <location>
        <position position="134"/>
    </location>
    <ligand>
        <name>sn-glycerol 3-phosphate</name>
        <dbReference type="ChEBI" id="CHEBI:57597"/>
    </ligand>
</feature>
<feature type="binding site" evidence="9">
    <location>
        <position position="308"/>
    </location>
    <ligand>
        <name>ATP</name>
        <dbReference type="ChEBI" id="CHEBI:30616"/>
    </ligand>
</feature>
<feature type="binding site" evidence="9">
    <location>
        <position position="134"/>
    </location>
    <ligand>
        <name>glycerol</name>
        <dbReference type="ChEBI" id="CHEBI:17754"/>
    </ligand>
</feature>
<evidence type="ECO:0000313" key="14">
    <source>
        <dbReference type="Proteomes" id="UP000006377"/>
    </source>
</evidence>
<dbReference type="AlphaFoldDB" id="A7HWM9"/>
<evidence type="ECO:0000256" key="1">
    <source>
        <dbReference type="ARBA" id="ARBA00005190"/>
    </source>
</evidence>
<feature type="binding site" evidence="9">
    <location>
        <position position="82"/>
    </location>
    <ligand>
        <name>sn-glycerol 3-phosphate</name>
        <dbReference type="ChEBI" id="CHEBI:57597"/>
    </ligand>
</feature>
<proteinExistence type="inferred from homology"/>
<dbReference type="SUPFAM" id="SSF53067">
    <property type="entry name" value="Actin-like ATPase domain"/>
    <property type="match status" value="2"/>
</dbReference>
<evidence type="ECO:0000256" key="7">
    <source>
        <dbReference type="ARBA" id="ARBA00022840"/>
    </source>
</evidence>
<evidence type="ECO:0000256" key="3">
    <source>
        <dbReference type="ARBA" id="ARBA00022679"/>
    </source>
</evidence>
<dbReference type="InterPro" id="IPR000577">
    <property type="entry name" value="Carb_kinase_FGGY"/>
</dbReference>
<keyword evidence="7 9" id="KW-0067">ATP-binding</keyword>
<feature type="binding site" evidence="9">
    <location>
        <position position="417"/>
    </location>
    <ligand>
        <name>ADP</name>
        <dbReference type="ChEBI" id="CHEBI:456216"/>
    </ligand>
</feature>
<keyword evidence="5 9" id="KW-0418">Kinase</keyword>
<dbReference type="GO" id="GO:0005524">
    <property type="term" value="F:ATP binding"/>
    <property type="evidence" value="ECO:0007669"/>
    <property type="project" value="UniProtKB-UniRule"/>
</dbReference>
<accession>A7HWM9</accession>
<dbReference type="Pfam" id="PF00370">
    <property type="entry name" value="FGGY_N"/>
    <property type="match status" value="1"/>
</dbReference>
<evidence type="ECO:0000256" key="2">
    <source>
        <dbReference type="ARBA" id="ARBA00009156"/>
    </source>
</evidence>
<dbReference type="CDD" id="cd07786">
    <property type="entry name" value="FGGY_EcGK_like"/>
    <property type="match status" value="1"/>
</dbReference>
<dbReference type="PANTHER" id="PTHR10196">
    <property type="entry name" value="SUGAR KINASE"/>
    <property type="match status" value="1"/>
</dbReference>
<dbReference type="InterPro" id="IPR018485">
    <property type="entry name" value="FGGY_C"/>
</dbReference>
<keyword evidence="4 9" id="KW-0547">Nucleotide-binding</keyword>
<feature type="binding site" evidence="9">
    <location>
        <position position="83"/>
    </location>
    <ligand>
        <name>sn-glycerol 3-phosphate</name>
        <dbReference type="ChEBI" id="CHEBI:57597"/>
    </ligand>
</feature>
<feature type="binding site" evidence="9">
    <location>
        <position position="15"/>
    </location>
    <ligand>
        <name>ATP</name>
        <dbReference type="ChEBI" id="CHEBI:30616"/>
    </ligand>
</feature>